<dbReference type="GeneID" id="80537120"/>
<dbReference type="RefSeq" id="YP_010798864.1">
    <property type="nucleotide sequence ID" value="NC_076514.1"/>
</dbReference>
<keyword evidence="3" id="KW-0548">Nucleotidyltransferase</keyword>
<organism evidence="4 5">
    <name type="scientific">Helicobasidium mompa mitovirus 1-18</name>
    <dbReference type="NCBI Taxonomy" id="233046"/>
    <lineage>
        <taxon>Viruses</taxon>
        <taxon>Riboviria</taxon>
        <taxon>Orthornavirae</taxon>
        <taxon>Lenarviricota</taxon>
        <taxon>Howeltoviricetes</taxon>
        <taxon>Cryppavirales</taxon>
        <taxon>Mitoviridae</taxon>
        <taxon>Unuamitovirus</taxon>
        <taxon>Unuamitovirus hemo1</taxon>
    </lineage>
</organism>
<evidence type="ECO:0000313" key="4">
    <source>
        <dbReference type="EMBL" id="BAD72871.1"/>
    </source>
</evidence>
<dbReference type="GO" id="GO:0003968">
    <property type="term" value="F:RNA-directed RNA polymerase activity"/>
    <property type="evidence" value="ECO:0007669"/>
    <property type="project" value="UniProtKB-KW"/>
</dbReference>
<evidence type="ECO:0000256" key="3">
    <source>
        <dbReference type="ARBA" id="ARBA00022695"/>
    </source>
</evidence>
<dbReference type="InterPro" id="IPR008686">
    <property type="entry name" value="RNA_pol_mitovir"/>
</dbReference>
<keyword evidence="1 4" id="KW-0696">RNA-directed RNA polymerase</keyword>
<dbReference type="Pfam" id="PF05919">
    <property type="entry name" value="Mitovir_RNA_pol"/>
    <property type="match status" value="1"/>
</dbReference>
<gene>
    <name evidence="4" type="primary">RDRP</name>
</gene>
<evidence type="ECO:0000256" key="2">
    <source>
        <dbReference type="ARBA" id="ARBA00022679"/>
    </source>
</evidence>
<dbReference type="PANTHER" id="PTHR34456">
    <property type="entry name" value="MITOVIRUS RNA-DEPENDENT RNA POLYMERASE"/>
    <property type="match status" value="1"/>
</dbReference>
<proteinExistence type="predicted"/>
<accession>A0ABM7E882</accession>
<reference evidence="4 5" key="1">
    <citation type="journal article" date="2005" name="Virus Res.">
        <title>Nucleotide sequence of a mitochondrial RNA virus from the plant pathogenic fungus, Helicobasidium mompa Tanaka.</title>
        <authorList>
            <person name="Osaki H."/>
            <person name="Nakamura H."/>
            <person name="Nomura K."/>
            <person name="Matsumoto N."/>
            <person name="Yoshida K."/>
        </authorList>
    </citation>
    <scope>NUCLEOTIDE SEQUENCE [LARGE SCALE GENOMIC DNA]</scope>
</reference>
<evidence type="ECO:0000256" key="1">
    <source>
        <dbReference type="ARBA" id="ARBA00022484"/>
    </source>
</evidence>
<name>A0ABM7E882_9VIRU</name>
<keyword evidence="2" id="KW-0808">Transferase</keyword>
<dbReference type="SUPFAM" id="SSF56672">
    <property type="entry name" value="DNA/RNA polymerases"/>
    <property type="match status" value="1"/>
</dbReference>
<dbReference type="InterPro" id="IPR043502">
    <property type="entry name" value="DNA/RNA_pol_sf"/>
</dbReference>
<dbReference type="Proteomes" id="UP000831282">
    <property type="component" value="Segment"/>
</dbReference>
<dbReference type="PANTHER" id="PTHR34456:SF13">
    <property type="entry name" value="REVERSE TRANSCRIPTASE DOMAIN-CONTAINING PROTEIN"/>
    <property type="match status" value="1"/>
</dbReference>
<evidence type="ECO:0000313" key="5">
    <source>
        <dbReference type="Proteomes" id="UP000831282"/>
    </source>
</evidence>
<sequence>MIFKSQLRLWIDSAFRLSKQIERVESIRKWPKVICVYSAWAVLWTHASYLPHVAKFLNMIVVLIKNNGLVYTIKYIKDIRLCVTRYMCGSPLSRSPSRFGLQKCGWPRAIRYLKPSQGESFRNVLTLLNVLRFVEGVLPPSLNDIEDKWEGHIPAEILVFLEKVFKPRYERFFTPLEFKKYHFSTHREPNGHAISSVLNDALSYDEKSSNALLGVSPEVHKRMMNFLKLNEIVPLRHKLCRALFLDKIISKPAFARLVCIPAPEGKSRIIGEMNFWAQCALKPLHDKEMKALRSIRQDLTFYQGIGPQVLKLHPGSKYYSFDLKSATDRFPVELQEKVIQAFYGEDFARSWRSLITDQAFAYGESEVRYGCGQPIGAYSSWATFTLCHHMIVQMLCHRYRAPRSHYIILGDDIVIAHDKVAEGYCEIMRALSVDISDLKTHVSKDSYEIAKRWFVNGEEITPFPINSIIESGFKSAQVIQALMDASVKGWRLFDMITPAAALFISLQHASNFKNAFGRIHHDLKVGGICTWVLKYLRGYIDGVSMLRNIQIIIDRPVLPCLSSAHYINDGVINNLVVEIFSDSAASPGKGHQDVAFEAMPLITNPEEGVPIALEDAQDAIPHLGIYGQIEEQYLEIIQIAFNFDQFHNGKWDLSLRALIVPDTSTVFSIRNHDIRTLVSSKIAARLVERIKVIAESPYGI</sequence>
<dbReference type="EMBL" id="AB110977">
    <property type="protein sequence ID" value="BAD72871.1"/>
    <property type="molecule type" value="Genomic_RNA"/>
</dbReference>
<keyword evidence="5" id="KW-1185">Reference proteome</keyword>
<protein>
    <submittedName>
        <fullName evidence="4">RNA-dependent RNA polymerase</fullName>
    </submittedName>
</protein>